<dbReference type="GO" id="GO:0015995">
    <property type="term" value="P:chlorophyll biosynthetic process"/>
    <property type="evidence" value="ECO:0007669"/>
    <property type="project" value="InterPro"/>
</dbReference>
<name>A0A426U5H8_9CHLR</name>
<dbReference type="PANTHER" id="PTHR44119">
    <property type="entry name" value="MAGNESIUM-CHELATASE SUBUNIT CHLH, CHLOROPLASTIC"/>
    <property type="match status" value="1"/>
</dbReference>
<dbReference type="EMBL" id="RSAS01000208">
    <property type="protein sequence ID" value="RRR75170.1"/>
    <property type="molecule type" value="Genomic_DNA"/>
</dbReference>
<dbReference type="EC" id="6.6.1.1" evidence="3"/>
<comment type="similarity">
    <text evidence="1">Belongs to the Mg-chelatase subunit H family.</text>
</comment>
<evidence type="ECO:0000313" key="4">
    <source>
        <dbReference type="Proteomes" id="UP000280307"/>
    </source>
</evidence>
<reference evidence="3 4" key="1">
    <citation type="submission" date="2018-12" db="EMBL/GenBank/DDBJ databases">
        <title>Genome Sequence of Candidatus Viridilinea halotolerans isolated from saline sulfide-rich spring.</title>
        <authorList>
            <person name="Grouzdev D.S."/>
            <person name="Burganskaya E.I."/>
            <person name="Krutkina M.S."/>
            <person name="Sukhacheva M.V."/>
            <person name="Gorlenko V.M."/>
        </authorList>
    </citation>
    <scope>NUCLEOTIDE SEQUENCE [LARGE SCALE GENOMIC DNA]</scope>
    <source>
        <strain evidence="3">Chok-6</strain>
    </source>
</reference>
<dbReference type="Pfam" id="PF02514">
    <property type="entry name" value="CobN-Mg_chel"/>
    <property type="match status" value="1"/>
</dbReference>
<dbReference type="GO" id="GO:0016851">
    <property type="term" value="F:magnesium chelatase activity"/>
    <property type="evidence" value="ECO:0007669"/>
    <property type="project" value="UniProtKB-EC"/>
</dbReference>
<sequence length="869" mass="96079">YNYPPNQGNTATAALLDVPASLIALLDRLKAAGYAVGEYPRDPATFTRCLEGSIRADQGELPPGHPPFHLPTADQRAFHNWVRPDDQQRVGNRWGNFPGDIAPAGRDRVRLGGMRLGNVYVGVQPVIGMPGDPMRLLFDRENAPHHQYILFYKYLSEEFGADAVIHMGMHGTAEWMPGVQLGMTERCWSDVLLGERPQFYVYPINNPAEANIAKRRGYATIIGHAIPPYGRAGLYKELQALKDLLEEYRNVDGPTREGRTADGDAETAIQQKIDLLNLEVELARRPGEPFEAFVGRAYAYMRELEGTLITGTLHILGSAPEPSEQLTLIVEALKVPRDENQGLGDLALSALRQRSDLTSLAQPFDSYGTLLHAVRRGDQGALRVRDQLEAACNEWVQRAILGNEKPDVAWRAVFNVSEVVPWGMALAPLATHGRGMLAALKDNTQELDYLLHGLEGKYIPAAPGGDLIRDGLAVLPTGRNIHSLDPFRVPTDSAYQRGVRIAEALIQAHSAERDGEFPETIAQVLWGLDAIKTKGESIGVILGLMGARPLKDGQGKIGRYSLIPLEELGRPRVDVLMTASGIFRDTFAGTIDLLDRLVREAAAAEEPEEQNFIRKHVNAMLAEGKTWEQATARVFTQAEGTYGTDVDDAIDGGAWEERQDLEELFIKRNAFAFGGEKGGEAQPEVLRSLLKTVGRVAQEIDSVEYGLTDMQHYYGYSGALKAAAERATGKSVALNYVESFTAETKVQSLDQVLRVEYRTKLLNPKWYEGMLKHGHNGAAEIANRFTYMLGWSATTEAVDKWVYDEAANTFVLDDAMRQRLEAANPEATRNAVGRLLEANSRGIWETDNETLDKLRELYADLEDRLEGVS</sequence>
<organism evidence="3 4">
    <name type="scientific">Candidatus Viridilinea halotolerans</name>
    <dbReference type="NCBI Taxonomy" id="2491704"/>
    <lineage>
        <taxon>Bacteria</taxon>
        <taxon>Bacillati</taxon>
        <taxon>Chloroflexota</taxon>
        <taxon>Chloroflexia</taxon>
        <taxon>Chloroflexales</taxon>
        <taxon>Chloroflexineae</taxon>
        <taxon>Oscillochloridaceae</taxon>
        <taxon>Candidatus Viridilinea</taxon>
    </lineage>
</organism>
<protein>
    <submittedName>
        <fullName evidence="3">Magnesium chelatase subunit H</fullName>
        <ecNumber evidence="3">6.6.1.1</ecNumber>
    </submittedName>
</protein>
<comment type="caution">
    <text evidence="3">The sequence shown here is derived from an EMBL/GenBank/DDBJ whole genome shotgun (WGS) entry which is preliminary data.</text>
</comment>
<dbReference type="Proteomes" id="UP000280307">
    <property type="component" value="Unassembled WGS sequence"/>
</dbReference>
<dbReference type="NCBIfam" id="TIGR02025">
    <property type="entry name" value="BchH"/>
    <property type="match status" value="1"/>
</dbReference>
<dbReference type="PANTHER" id="PTHR44119:SF1">
    <property type="entry name" value="MAGNESIUM-CHELATASE SUBUNIT CHLH, CHLOROPLASTIC"/>
    <property type="match status" value="1"/>
</dbReference>
<dbReference type="CDD" id="cd10150">
    <property type="entry name" value="CobN_like"/>
    <property type="match status" value="1"/>
</dbReference>
<evidence type="ECO:0000313" key="3">
    <source>
        <dbReference type="EMBL" id="RRR75170.1"/>
    </source>
</evidence>
<feature type="non-terminal residue" evidence="3">
    <location>
        <position position="1"/>
    </location>
</feature>
<proteinExistence type="inferred from homology"/>
<dbReference type="InterPro" id="IPR003672">
    <property type="entry name" value="CobN/Mg_chltase"/>
</dbReference>
<keyword evidence="3" id="KW-0436">Ligase</keyword>
<evidence type="ECO:0000259" key="2">
    <source>
        <dbReference type="Pfam" id="PF02514"/>
    </source>
</evidence>
<dbReference type="AlphaFoldDB" id="A0A426U5H8"/>
<gene>
    <name evidence="3" type="primary">bchH</name>
    <name evidence="3" type="ORF">EI684_05380</name>
</gene>
<accession>A0A426U5H8</accession>
<evidence type="ECO:0000256" key="1">
    <source>
        <dbReference type="ARBA" id="ARBA00010851"/>
    </source>
</evidence>
<dbReference type="InterPro" id="IPR011771">
    <property type="entry name" value="BchH"/>
</dbReference>
<feature type="domain" description="CobN/magnesium chelatase" evidence="2">
    <location>
        <begin position="1"/>
        <end position="851"/>
    </location>
</feature>